<comment type="caution">
    <text evidence="1">The sequence shown here is derived from an EMBL/GenBank/DDBJ whole genome shotgun (WGS) entry which is preliminary data.</text>
</comment>
<protein>
    <submittedName>
        <fullName evidence="1">Uncharacterized protein</fullName>
    </submittedName>
</protein>
<evidence type="ECO:0000313" key="1">
    <source>
        <dbReference type="EMBL" id="MED6115403.1"/>
    </source>
</evidence>
<proteinExistence type="predicted"/>
<name>A0ABU6QU49_9FABA</name>
<keyword evidence="2" id="KW-1185">Reference proteome</keyword>
<dbReference type="Proteomes" id="UP001341840">
    <property type="component" value="Unassembled WGS sequence"/>
</dbReference>
<dbReference type="EMBL" id="JASCZI010001722">
    <property type="protein sequence ID" value="MED6115403.1"/>
    <property type="molecule type" value="Genomic_DNA"/>
</dbReference>
<sequence>MGTTMLTKWRKMAPHPLLWTRRETTSTTLVAAAATSGTGGGGNGVGSGLRFGFLDREGEKVRNAATLGWGWCFRVFGGQWQWFSRGLVVMGDLGVRERVGKRERGWFLNGEGGVVVEGLCFPFRRTLRRIHPTETASTFN</sequence>
<evidence type="ECO:0000313" key="2">
    <source>
        <dbReference type="Proteomes" id="UP001341840"/>
    </source>
</evidence>
<organism evidence="1 2">
    <name type="scientific">Stylosanthes scabra</name>
    <dbReference type="NCBI Taxonomy" id="79078"/>
    <lineage>
        <taxon>Eukaryota</taxon>
        <taxon>Viridiplantae</taxon>
        <taxon>Streptophyta</taxon>
        <taxon>Embryophyta</taxon>
        <taxon>Tracheophyta</taxon>
        <taxon>Spermatophyta</taxon>
        <taxon>Magnoliopsida</taxon>
        <taxon>eudicotyledons</taxon>
        <taxon>Gunneridae</taxon>
        <taxon>Pentapetalae</taxon>
        <taxon>rosids</taxon>
        <taxon>fabids</taxon>
        <taxon>Fabales</taxon>
        <taxon>Fabaceae</taxon>
        <taxon>Papilionoideae</taxon>
        <taxon>50 kb inversion clade</taxon>
        <taxon>dalbergioids sensu lato</taxon>
        <taxon>Dalbergieae</taxon>
        <taxon>Pterocarpus clade</taxon>
        <taxon>Stylosanthes</taxon>
    </lineage>
</organism>
<gene>
    <name evidence="1" type="ORF">PIB30_090130</name>
</gene>
<reference evidence="1 2" key="1">
    <citation type="journal article" date="2023" name="Plants (Basel)">
        <title>Bridging the Gap: Combining Genomics and Transcriptomics Approaches to Understand Stylosanthes scabra, an Orphan Legume from the Brazilian Caatinga.</title>
        <authorList>
            <person name="Ferreira-Neto J.R.C."/>
            <person name="da Silva M.D."/>
            <person name="Binneck E."/>
            <person name="de Melo N.F."/>
            <person name="da Silva R.H."/>
            <person name="de Melo A.L.T.M."/>
            <person name="Pandolfi V."/>
            <person name="Bustamante F.O."/>
            <person name="Brasileiro-Vidal A.C."/>
            <person name="Benko-Iseppon A.M."/>
        </authorList>
    </citation>
    <scope>NUCLEOTIDE SEQUENCE [LARGE SCALE GENOMIC DNA]</scope>
    <source>
        <tissue evidence="1">Leaves</tissue>
    </source>
</reference>
<accession>A0ABU6QU49</accession>